<feature type="transmembrane region" description="Helical" evidence="1">
    <location>
        <begin position="50"/>
        <end position="73"/>
    </location>
</feature>
<reference evidence="3 4" key="1">
    <citation type="journal article" date="2019" name="Int. J. Syst. Evol. Microbiol.">
        <title>The Global Catalogue of Microorganisms (GCM) 10K type strain sequencing project: providing services to taxonomists for standard genome sequencing and annotation.</title>
        <authorList>
            <consortium name="The Broad Institute Genomics Platform"/>
            <consortium name="The Broad Institute Genome Sequencing Center for Infectious Disease"/>
            <person name="Wu L."/>
            <person name="Ma J."/>
        </authorList>
    </citation>
    <scope>NUCLEOTIDE SEQUENCE [LARGE SCALE GENOMIC DNA]</scope>
    <source>
        <strain evidence="3 4">JCM 12762</strain>
    </source>
</reference>
<organism evidence="3 4">
    <name type="scientific">Rhodoglobus aureus</name>
    <dbReference type="NCBI Taxonomy" id="191497"/>
    <lineage>
        <taxon>Bacteria</taxon>
        <taxon>Bacillati</taxon>
        <taxon>Actinomycetota</taxon>
        <taxon>Actinomycetes</taxon>
        <taxon>Micrococcales</taxon>
        <taxon>Microbacteriaceae</taxon>
        <taxon>Rhodoglobus</taxon>
    </lineage>
</organism>
<protein>
    <recommendedName>
        <fullName evidence="2">CAAX prenyl protease 2/Lysostaphin resistance protein A-like domain-containing protein</fullName>
    </recommendedName>
</protein>
<evidence type="ECO:0000256" key="1">
    <source>
        <dbReference type="SAM" id="Phobius"/>
    </source>
</evidence>
<feature type="transmembrane region" description="Helical" evidence="1">
    <location>
        <begin position="175"/>
        <end position="197"/>
    </location>
</feature>
<dbReference type="Proteomes" id="UP001500943">
    <property type="component" value="Unassembled WGS sequence"/>
</dbReference>
<evidence type="ECO:0000259" key="2">
    <source>
        <dbReference type="Pfam" id="PF02517"/>
    </source>
</evidence>
<dbReference type="InterPro" id="IPR003675">
    <property type="entry name" value="Rce1/LyrA-like_dom"/>
</dbReference>
<keyword evidence="4" id="KW-1185">Reference proteome</keyword>
<name>A0ABN1VX78_9MICO</name>
<feature type="domain" description="CAAX prenyl protease 2/Lysostaphin resistance protein A-like" evidence="2">
    <location>
        <begin position="151"/>
        <end position="239"/>
    </location>
</feature>
<evidence type="ECO:0000313" key="3">
    <source>
        <dbReference type="EMBL" id="GAA1224326.1"/>
    </source>
</evidence>
<dbReference type="RefSeq" id="WP_343926185.1">
    <property type="nucleotide sequence ID" value="NZ_BAAAKW010000057.1"/>
</dbReference>
<keyword evidence="1" id="KW-1133">Transmembrane helix</keyword>
<accession>A0ABN1VX78</accession>
<gene>
    <name evidence="3" type="ORF">GCM10009655_24100</name>
</gene>
<comment type="caution">
    <text evidence="3">The sequence shown here is derived from an EMBL/GenBank/DDBJ whole genome shotgun (WGS) entry which is preliminary data.</text>
</comment>
<keyword evidence="1" id="KW-0812">Transmembrane</keyword>
<dbReference type="Pfam" id="PF02517">
    <property type="entry name" value="Rce1-like"/>
    <property type="match status" value="1"/>
</dbReference>
<sequence>MLDPTNPVMLELLWLTLVGVLAALALRTFRRDKREYRRFKKFRTTKRRQLMLRRWLIVSLSLFGGMTAVTLLASGRFAAPLLAEVQAWPWVSWLLSALAARPTVTAGVIVGMIIGVVALTIVGVVAVRKEGDEIISVGDIQSILPRNRQELVLGGLLSINAGVVEELLFRLALPALLFATTGNAVVSIVGSLLLFGLMHSYQGVVGIVITTVIGALFMGLYVLSGSILVAIIAHAVLDLRSLVVIPMAVGRVHRIDGRLNPLAFPPKQAPAVPETTAPDVATPYTAAVPDAAAVAAPDTADTAGAADAAAAAADSEVSAAAPTES</sequence>
<feature type="transmembrane region" description="Helical" evidence="1">
    <location>
        <begin position="204"/>
        <end position="221"/>
    </location>
</feature>
<keyword evidence="1" id="KW-0472">Membrane</keyword>
<dbReference type="EMBL" id="BAAAKW010000057">
    <property type="protein sequence ID" value="GAA1224326.1"/>
    <property type="molecule type" value="Genomic_DNA"/>
</dbReference>
<feature type="transmembrane region" description="Helical" evidence="1">
    <location>
        <begin position="12"/>
        <end position="29"/>
    </location>
</feature>
<feature type="transmembrane region" description="Helical" evidence="1">
    <location>
        <begin position="104"/>
        <end position="127"/>
    </location>
</feature>
<evidence type="ECO:0000313" key="4">
    <source>
        <dbReference type="Proteomes" id="UP001500943"/>
    </source>
</evidence>
<proteinExistence type="predicted"/>